<dbReference type="InterPro" id="IPR037522">
    <property type="entry name" value="HD_GYP_dom"/>
</dbReference>
<protein>
    <submittedName>
        <fullName evidence="3">HD-GYP domain-containing protein</fullName>
    </submittedName>
</protein>
<evidence type="ECO:0000259" key="2">
    <source>
        <dbReference type="PROSITE" id="PS51832"/>
    </source>
</evidence>
<dbReference type="InterPro" id="IPR021812">
    <property type="entry name" value="DUF3391"/>
</dbReference>
<organism evidence="3 4">
    <name type="scientific">Marinobacter halodurans</name>
    <dbReference type="NCBI Taxonomy" id="2528979"/>
    <lineage>
        <taxon>Bacteria</taxon>
        <taxon>Pseudomonadati</taxon>
        <taxon>Pseudomonadota</taxon>
        <taxon>Gammaproteobacteria</taxon>
        <taxon>Pseudomonadales</taxon>
        <taxon>Marinobacteraceae</taxon>
        <taxon>Marinobacter</taxon>
    </lineage>
</organism>
<dbReference type="PANTHER" id="PTHR43155">
    <property type="entry name" value="CYCLIC DI-GMP PHOSPHODIESTERASE PA4108-RELATED"/>
    <property type="match status" value="1"/>
</dbReference>
<dbReference type="InterPro" id="IPR003607">
    <property type="entry name" value="HD/PDEase_dom"/>
</dbReference>
<dbReference type="Gene3D" id="1.10.3210.10">
    <property type="entry name" value="Hypothetical protein af1432"/>
    <property type="match status" value="1"/>
</dbReference>
<feature type="domain" description="HD" evidence="1">
    <location>
        <begin position="162"/>
        <end position="285"/>
    </location>
</feature>
<comment type="caution">
    <text evidence="3">The sequence shown here is derived from an EMBL/GenBank/DDBJ whole genome shotgun (WGS) entry which is preliminary data.</text>
</comment>
<dbReference type="Proteomes" id="UP000313645">
    <property type="component" value="Unassembled WGS sequence"/>
</dbReference>
<dbReference type="PROSITE" id="PS51832">
    <property type="entry name" value="HD_GYP"/>
    <property type="match status" value="1"/>
</dbReference>
<name>A0ABY1ZJU7_9GAMM</name>
<gene>
    <name evidence="3" type="ORF">EZI54_11715</name>
</gene>
<dbReference type="PROSITE" id="PS51831">
    <property type="entry name" value="HD"/>
    <property type="match status" value="1"/>
</dbReference>
<dbReference type="RefSeq" id="WP_131482069.1">
    <property type="nucleotide sequence ID" value="NZ_SJDL01000016.1"/>
</dbReference>
<accession>A0ABY1ZJU7</accession>
<reference evidence="3 4" key="1">
    <citation type="submission" date="2019-02" db="EMBL/GenBank/DDBJ databases">
        <title>Marinobacter halodurans sp. nov., a marine bacterium isolated from sea tidal flat.</title>
        <authorList>
            <person name="Yoo Y."/>
            <person name="Lee D.W."/>
            <person name="Kim B.S."/>
            <person name="Kim J.-J."/>
        </authorList>
    </citation>
    <scope>NUCLEOTIDE SEQUENCE [LARGE SCALE GENOMIC DNA]</scope>
    <source>
        <strain evidence="3 4">YJ-S3-2</strain>
    </source>
</reference>
<dbReference type="PANTHER" id="PTHR43155:SF2">
    <property type="entry name" value="CYCLIC DI-GMP PHOSPHODIESTERASE PA4108"/>
    <property type="match status" value="1"/>
</dbReference>
<dbReference type="SUPFAM" id="SSF109604">
    <property type="entry name" value="HD-domain/PDEase-like"/>
    <property type="match status" value="1"/>
</dbReference>
<feature type="domain" description="HD-GYP" evidence="2">
    <location>
        <begin position="140"/>
        <end position="336"/>
    </location>
</feature>
<dbReference type="Pfam" id="PF13487">
    <property type="entry name" value="HD_5"/>
    <property type="match status" value="1"/>
</dbReference>
<dbReference type="SMART" id="SM00471">
    <property type="entry name" value="HDc"/>
    <property type="match status" value="1"/>
</dbReference>
<sequence length="402" mass="44459">MIKRIPVSALRVGMYITDLNNDWIPHNNDRRRGVIRRDETIGKIARLGVQHVYIDTGKGLDSPDAVPADVIDRANETLLQQAGGLKPLAKPYAALEEELVIARRIHAETQSLVGNVMHNVKLGKAIDLSPLQELAENLQGSVFRNPNAMACLGRIRRKDNYLLEHSVNLSVLMSIFGKAMKHSHDVLHQTIVGALLHDIGKILTPDAILHKPGRLSPDEFEVMKQHAVHSHDILAGTEGIGELTLLTASQHHEHMDGSGYPAGLKGDEISIHGRMVAIADVYDAITANRVYHAGVTPTQGLKKLMEWSGDHLDPELVRQFIRCIGIYPVGSLVLLESGRLGVVIETNEDDQRLPVLRLMYHTRFRMPIKVETLDLAARGNQDRIVKAVDPGTYGIDVRPILA</sequence>
<keyword evidence="4" id="KW-1185">Reference proteome</keyword>
<evidence type="ECO:0000313" key="4">
    <source>
        <dbReference type="Proteomes" id="UP000313645"/>
    </source>
</evidence>
<dbReference type="Pfam" id="PF11871">
    <property type="entry name" value="DUF3391"/>
    <property type="match status" value="1"/>
</dbReference>
<dbReference type="EMBL" id="SJDL01000016">
    <property type="protein sequence ID" value="TBW55483.1"/>
    <property type="molecule type" value="Genomic_DNA"/>
</dbReference>
<evidence type="ECO:0000259" key="1">
    <source>
        <dbReference type="PROSITE" id="PS51831"/>
    </source>
</evidence>
<evidence type="ECO:0000313" key="3">
    <source>
        <dbReference type="EMBL" id="TBW55483.1"/>
    </source>
</evidence>
<dbReference type="CDD" id="cd00077">
    <property type="entry name" value="HDc"/>
    <property type="match status" value="1"/>
</dbReference>
<dbReference type="InterPro" id="IPR006674">
    <property type="entry name" value="HD_domain"/>
</dbReference>
<proteinExistence type="predicted"/>